<organism evidence="4 5">
    <name type="scientific">Reticulibacter mediterranei</name>
    <dbReference type="NCBI Taxonomy" id="2778369"/>
    <lineage>
        <taxon>Bacteria</taxon>
        <taxon>Bacillati</taxon>
        <taxon>Chloroflexota</taxon>
        <taxon>Ktedonobacteria</taxon>
        <taxon>Ktedonobacterales</taxon>
        <taxon>Reticulibacteraceae</taxon>
        <taxon>Reticulibacter</taxon>
    </lineage>
</organism>
<evidence type="ECO:0000313" key="5">
    <source>
        <dbReference type="Proteomes" id="UP000597444"/>
    </source>
</evidence>
<evidence type="ECO:0000256" key="2">
    <source>
        <dbReference type="SAM" id="Coils"/>
    </source>
</evidence>
<dbReference type="RefSeq" id="WP_220207665.1">
    <property type="nucleotide sequence ID" value="NZ_BNJK01000001.1"/>
</dbReference>
<evidence type="ECO:0000313" key="4">
    <source>
        <dbReference type="EMBL" id="GHO97077.1"/>
    </source>
</evidence>
<dbReference type="GO" id="GO:0003700">
    <property type="term" value="F:DNA-binding transcription factor activity"/>
    <property type="evidence" value="ECO:0007669"/>
    <property type="project" value="InterPro"/>
</dbReference>
<dbReference type="Pfam" id="PF13411">
    <property type="entry name" value="MerR_1"/>
    <property type="match status" value="1"/>
</dbReference>
<reference evidence="4" key="1">
    <citation type="submission" date="2020-10" db="EMBL/GenBank/DDBJ databases">
        <title>Taxonomic study of unclassified bacteria belonging to the class Ktedonobacteria.</title>
        <authorList>
            <person name="Yabe S."/>
            <person name="Wang C.M."/>
            <person name="Zheng Y."/>
            <person name="Sakai Y."/>
            <person name="Cavaletti L."/>
            <person name="Monciardini P."/>
            <person name="Donadio S."/>
        </authorList>
    </citation>
    <scope>NUCLEOTIDE SEQUENCE</scope>
    <source>
        <strain evidence="4">ID150040</strain>
    </source>
</reference>
<dbReference type="Proteomes" id="UP000597444">
    <property type="component" value="Unassembled WGS sequence"/>
</dbReference>
<dbReference type="PANTHER" id="PTHR30204">
    <property type="entry name" value="REDOX-CYCLING DRUG-SENSING TRANSCRIPTIONAL ACTIVATOR SOXR"/>
    <property type="match status" value="1"/>
</dbReference>
<protein>
    <submittedName>
        <fullName evidence="4">MerR family transcriptional regulator</fullName>
    </submittedName>
</protein>
<dbReference type="EMBL" id="BNJK01000001">
    <property type="protein sequence ID" value="GHO97077.1"/>
    <property type="molecule type" value="Genomic_DNA"/>
</dbReference>
<dbReference type="PRINTS" id="PR00040">
    <property type="entry name" value="HTHMERR"/>
</dbReference>
<sequence length="244" mass="27498">MEPDRNLRTIDLARAGQISVQQVRNYEASGFIPLAERNAGGYRLYTRQHLVALRATRSLVGGYGWMRTRAIMQEVHAGKLAAALALIDERHAELASKRQQLEQTLAALRTLAAQPVPLTSPRSAQLFRVGEAAQQVGVRVSALHFWEQEGLLHPVRDKSSHYRLYDEQQMRRLRVVALMREASYDFKVIHTTLNELAAGQPEKAIAAVEKRYAELARASWACLAAMTSFHEYIREFYGEALASL</sequence>
<evidence type="ECO:0000259" key="3">
    <source>
        <dbReference type="PROSITE" id="PS50937"/>
    </source>
</evidence>
<feature type="domain" description="HTH merR-type" evidence="3">
    <location>
        <begin position="6"/>
        <end position="54"/>
    </location>
</feature>
<dbReference type="PANTHER" id="PTHR30204:SF93">
    <property type="entry name" value="HTH MERR-TYPE DOMAIN-CONTAINING PROTEIN"/>
    <property type="match status" value="1"/>
</dbReference>
<dbReference type="PROSITE" id="PS50937">
    <property type="entry name" value="HTH_MERR_2"/>
    <property type="match status" value="2"/>
</dbReference>
<dbReference type="InterPro" id="IPR000551">
    <property type="entry name" value="MerR-type_HTH_dom"/>
</dbReference>
<keyword evidence="2" id="KW-0175">Coiled coil</keyword>
<dbReference type="GO" id="GO:0003677">
    <property type="term" value="F:DNA binding"/>
    <property type="evidence" value="ECO:0007669"/>
    <property type="project" value="UniProtKB-KW"/>
</dbReference>
<dbReference type="AlphaFoldDB" id="A0A8J3IUM6"/>
<dbReference type="Gene3D" id="1.10.1660.10">
    <property type="match status" value="2"/>
</dbReference>
<keyword evidence="1" id="KW-0238">DNA-binding</keyword>
<evidence type="ECO:0000256" key="1">
    <source>
        <dbReference type="ARBA" id="ARBA00023125"/>
    </source>
</evidence>
<comment type="caution">
    <text evidence="4">The sequence shown here is derived from an EMBL/GenBank/DDBJ whole genome shotgun (WGS) entry which is preliminary data.</text>
</comment>
<dbReference type="InterPro" id="IPR009061">
    <property type="entry name" value="DNA-bd_dom_put_sf"/>
</dbReference>
<proteinExistence type="predicted"/>
<name>A0A8J3IUM6_9CHLR</name>
<feature type="domain" description="HTH merR-type" evidence="3">
    <location>
        <begin position="126"/>
        <end position="181"/>
    </location>
</feature>
<dbReference type="SMART" id="SM00422">
    <property type="entry name" value="HTH_MERR"/>
    <property type="match status" value="2"/>
</dbReference>
<keyword evidence="5" id="KW-1185">Reference proteome</keyword>
<dbReference type="InterPro" id="IPR047057">
    <property type="entry name" value="MerR_fam"/>
</dbReference>
<dbReference type="Pfam" id="PF00376">
    <property type="entry name" value="MerR"/>
    <property type="match status" value="1"/>
</dbReference>
<accession>A0A8J3IUM6</accession>
<gene>
    <name evidence="4" type="ORF">KSF_071250</name>
</gene>
<dbReference type="SUPFAM" id="SSF46955">
    <property type="entry name" value="Putative DNA-binding domain"/>
    <property type="match status" value="2"/>
</dbReference>
<feature type="coiled-coil region" evidence="2">
    <location>
        <begin position="84"/>
        <end position="114"/>
    </location>
</feature>